<proteinExistence type="predicted"/>
<sequence>MMGPWLSELCIRLSLFTYFQSHIPVLYLPGFLLLGDPALCIAHFLPYKPRGCRCSVCLRSLAYSLYLLLCPVIIEFQNI</sequence>
<organism evidence="1 2">
    <name type="scientific">Pluteus cervinus</name>
    <dbReference type="NCBI Taxonomy" id="181527"/>
    <lineage>
        <taxon>Eukaryota</taxon>
        <taxon>Fungi</taxon>
        <taxon>Dikarya</taxon>
        <taxon>Basidiomycota</taxon>
        <taxon>Agaricomycotina</taxon>
        <taxon>Agaricomycetes</taxon>
        <taxon>Agaricomycetidae</taxon>
        <taxon>Agaricales</taxon>
        <taxon>Pluteineae</taxon>
        <taxon>Pluteaceae</taxon>
        <taxon>Pluteus</taxon>
    </lineage>
</organism>
<protein>
    <submittedName>
        <fullName evidence="1">Uncharacterized protein</fullName>
    </submittedName>
</protein>
<keyword evidence="2" id="KW-1185">Reference proteome</keyword>
<reference evidence="1 2" key="1">
    <citation type="journal article" date="2019" name="Nat. Ecol. Evol.">
        <title>Megaphylogeny resolves global patterns of mushroom evolution.</title>
        <authorList>
            <person name="Varga T."/>
            <person name="Krizsan K."/>
            <person name="Foldi C."/>
            <person name="Dima B."/>
            <person name="Sanchez-Garcia M."/>
            <person name="Sanchez-Ramirez S."/>
            <person name="Szollosi G.J."/>
            <person name="Szarkandi J.G."/>
            <person name="Papp V."/>
            <person name="Albert L."/>
            <person name="Andreopoulos W."/>
            <person name="Angelini C."/>
            <person name="Antonin V."/>
            <person name="Barry K.W."/>
            <person name="Bougher N.L."/>
            <person name="Buchanan P."/>
            <person name="Buyck B."/>
            <person name="Bense V."/>
            <person name="Catcheside P."/>
            <person name="Chovatia M."/>
            <person name="Cooper J."/>
            <person name="Damon W."/>
            <person name="Desjardin D."/>
            <person name="Finy P."/>
            <person name="Geml J."/>
            <person name="Haridas S."/>
            <person name="Hughes K."/>
            <person name="Justo A."/>
            <person name="Karasinski D."/>
            <person name="Kautmanova I."/>
            <person name="Kiss B."/>
            <person name="Kocsube S."/>
            <person name="Kotiranta H."/>
            <person name="LaButti K.M."/>
            <person name="Lechner B.E."/>
            <person name="Liimatainen K."/>
            <person name="Lipzen A."/>
            <person name="Lukacs Z."/>
            <person name="Mihaltcheva S."/>
            <person name="Morgado L.N."/>
            <person name="Niskanen T."/>
            <person name="Noordeloos M.E."/>
            <person name="Ohm R.A."/>
            <person name="Ortiz-Santana B."/>
            <person name="Ovrebo C."/>
            <person name="Racz N."/>
            <person name="Riley R."/>
            <person name="Savchenko A."/>
            <person name="Shiryaev A."/>
            <person name="Soop K."/>
            <person name="Spirin V."/>
            <person name="Szebenyi C."/>
            <person name="Tomsovsky M."/>
            <person name="Tulloss R.E."/>
            <person name="Uehling J."/>
            <person name="Grigoriev I.V."/>
            <person name="Vagvolgyi C."/>
            <person name="Papp T."/>
            <person name="Martin F.M."/>
            <person name="Miettinen O."/>
            <person name="Hibbett D.S."/>
            <person name="Nagy L.G."/>
        </authorList>
    </citation>
    <scope>NUCLEOTIDE SEQUENCE [LARGE SCALE GENOMIC DNA]</scope>
    <source>
        <strain evidence="1 2">NL-1719</strain>
    </source>
</reference>
<evidence type="ECO:0000313" key="2">
    <source>
        <dbReference type="Proteomes" id="UP000308600"/>
    </source>
</evidence>
<name>A0ACD3AQ43_9AGAR</name>
<evidence type="ECO:0000313" key="1">
    <source>
        <dbReference type="EMBL" id="TFK67915.1"/>
    </source>
</evidence>
<gene>
    <name evidence="1" type="ORF">BDN72DRAFT_72098</name>
</gene>
<dbReference type="EMBL" id="ML208364">
    <property type="protein sequence ID" value="TFK67915.1"/>
    <property type="molecule type" value="Genomic_DNA"/>
</dbReference>
<dbReference type="Proteomes" id="UP000308600">
    <property type="component" value="Unassembled WGS sequence"/>
</dbReference>
<accession>A0ACD3AQ43</accession>